<organism evidence="2 3">
    <name type="scientific">Sandarakinorhabdus cyanobacteriorum</name>
    <dbReference type="NCBI Taxonomy" id="1981098"/>
    <lineage>
        <taxon>Bacteria</taxon>
        <taxon>Pseudomonadati</taxon>
        <taxon>Pseudomonadota</taxon>
        <taxon>Alphaproteobacteria</taxon>
        <taxon>Sphingomonadales</taxon>
        <taxon>Sphingosinicellaceae</taxon>
        <taxon>Sandarakinorhabdus</taxon>
    </lineage>
</organism>
<protein>
    <submittedName>
        <fullName evidence="2">DUF4893 domain-containing protein</fullName>
    </submittedName>
</protein>
<feature type="signal peptide" evidence="1">
    <location>
        <begin position="1"/>
        <end position="19"/>
    </location>
</feature>
<dbReference type="Proteomes" id="UP000216991">
    <property type="component" value="Unassembled WGS sequence"/>
</dbReference>
<evidence type="ECO:0000256" key="1">
    <source>
        <dbReference type="SAM" id="SignalP"/>
    </source>
</evidence>
<evidence type="ECO:0000313" key="2">
    <source>
        <dbReference type="EMBL" id="OYQ26057.1"/>
    </source>
</evidence>
<gene>
    <name evidence="2" type="ORF">CHU93_12735</name>
</gene>
<sequence length="209" mass="22309">MKPAAALLALLLLAGCSKGDDLQPYAVVRRADVWQAVIRDNDRGRLARLSDAWTEAQADIAAAGATADLAALGPVADPTLASPAPLPAAGAFQCRIIRLGWRQGSVRLAPPVQAEAWAPCTLAADGILLRLETAPGVQRFAGTLYPDVDRLVFLGSVQLAGEPGRLRYGEDRDRDQLGVLTTLAPGHWRLALPWPRWSARLVLIEIKAG</sequence>
<dbReference type="EMBL" id="NOXT01000120">
    <property type="protein sequence ID" value="OYQ26057.1"/>
    <property type="molecule type" value="Genomic_DNA"/>
</dbReference>
<dbReference type="RefSeq" id="WP_086115170.1">
    <property type="nucleotide sequence ID" value="NZ_NOXT01000120.1"/>
</dbReference>
<dbReference type="InterPro" id="IPR032609">
    <property type="entry name" value="DUF4893"/>
</dbReference>
<dbReference type="AlphaFoldDB" id="A0A255Y9Z9"/>
<comment type="caution">
    <text evidence="2">The sequence shown here is derived from an EMBL/GenBank/DDBJ whole genome shotgun (WGS) entry which is preliminary data.</text>
</comment>
<keyword evidence="1" id="KW-0732">Signal</keyword>
<dbReference type="OrthoDB" id="9153930at2"/>
<dbReference type="Pfam" id="PF16233">
    <property type="entry name" value="DUF4893"/>
    <property type="match status" value="1"/>
</dbReference>
<proteinExistence type="predicted"/>
<keyword evidence="3" id="KW-1185">Reference proteome</keyword>
<accession>A0A255Y9Z9</accession>
<reference evidence="2 3" key="1">
    <citation type="submission" date="2017-07" db="EMBL/GenBank/DDBJ databases">
        <title>Sandarakinorhabdus cyanobacteriorum sp. nov., a novel bacterium isolated from cyanobacterial aggregates in a eutrophic lake.</title>
        <authorList>
            <person name="Cai H."/>
        </authorList>
    </citation>
    <scope>NUCLEOTIDE SEQUENCE [LARGE SCALE GENOMIC DNA]</scope>
    <source>
        <strain evidence="2 3">TH057</strain>
    </source>
</reference>
<evidence type="ECO:0000313" key="3">
    <source>
        <dbReference type="Proteomes" id="UP000216991"/>
    </source>
</evidence>
<feature type="chain" id="PRO_5013304857" evidence="1">
    <location>
        <begin position="20"/>
        <end position="209"/>
    </location>
</feature>
<dbReference type="PROSITE" id="PS51257">
    <property type="entry name" value="PROKAR_LIPOPROTEIN"/>
    <property type="match status" value="1"/>
</dbReference>
<name>A0A255Y9Z9_9SPHN</name>